<name>A0A9D4C658_DREPO</name>
<reference evidence="2" key="1">
    <citation type="journal article" date="2019" name="bioRxiv">
        <title>The Genome of the Zebra Mussel, Dreissena polymorpha: A Resource for Invasive Species Research.</title>
        <authorList>
            <person name="McCartney M.A."/>
            <person name="Auch B."/>
            <person name="Kono T."/>
            <person name="Mallez S."/>
            <person name="Zhang Y."/>
            <person name="Obille A."/>
            <person name="Becker A."/>
            <person name="Abrahante J.E."/>
            <person name="Garbe J."/>
            <person name="Badalamenti J.P."/>
            <person name="Herman A."/>
            <person name="Mangelson H."/>
            <person name="Liachko I."/>
            <person name="Sullivan S."/>
            <person name="Sone E.D."/>
            <person name="Koren S."/>
            <person name="Silverstein K.A.T."/>
            <person name="Beckman K.B."/>
            <person name="Gohl D.M."/>
        </authorList>
    </citation>
    <scope>NUCLEOTIDE SEQUENCE</scope>
    <source>
        <strain evidence="2">Duluth1</strain>
        <tissue evidence="2">Whole animal</tissue>
    </source>
</reference>
<evidence type="ECO:0000313" key="2">
    <source>
        <dbReference type="EMBL" id="KAH3717780.1"/>
    </source>
</evidence>
<proteinExistence type="predicted"/>
<protein>
    <submittedName>
        <fullName evidence="2">Uncharacterized protein</fullName>
    </submittedName>
</protein>
<comment type="caution">
    <text evidence="2">The sequence shown here is derived from an EMBL/GenBank/DDBJ whole genome shotgun (WGS) entry which is preliminary data.</text>
</comment>
<keyword evidence="3" id="KW-1185">Reference proteome</keyword>
<reference evidence="2" key="2">
    <citation type="submission" date="2020-11" db="EMBL/GenBank/DDBJ databases">
        <authorList>
            <person name="McCartney M.A."/>
            <person name="Auch B."/>
            <person name="Kono T."/>
            <person name="Mallez S."/>
            <person name="Becker A."/>
            <person name="Gohl D.M."/>
            <person name="Silverstein K.A.T."/>
            <person name="Koren S."/>
            <person name="Bechman K.B."/>
            <person name="Herman A."/>
            <person name="Abrahante J.E."/>
            <person name="Garbe J."/>
        </authorList>
    </citation>
    <scope>NUCLEOTIDE SEQUENCE</scope>
    <source>
        <strain evidence="2">Duluth1</strain>
        <tissue evidence="2">Whole animal</tissue>
    </source>
</reference>
<feature type="region of interest" description="Disordered" evidence="1">
    <location>
        <begin position="7"/>
        <end position="27"/>
    </location>
</feature>
<sequence>MGLIKRLASGGKAKKPKSVDLGSSHPLGDTSINHSRWVRSRLCKEHCPDTAKVLKPFGNYFWTLFSFTGFVQGFADFCQDFISPRKSLSKQLCVILYEVLNNLFSLKKIF</sequence>
<dbReference type="EMBL" id="JAIWYP010000013">
    <property type="protein sequence ID" value="KAH3717780.1"/>
    <property type="molecule type" value="Genomic_DNA"/>
</dbReference>
<organism evidence="2 3">
    <name type="scientific">Dreissena polymorpha</name>
    <name type="common">Zebra mussel</name>
    <name type="synonym">Mytilus polymorpha</name>
    <dbReference type="NCBI Taxonomy" id="45954"/>
    <lineage>
        <taxon>Eukaryota</taxon>
        <taxon>Metazoa</taxon>
        <taxon>Spiralia</taxon>
        <taxon>Lophotrochozoa</taxon>
        <taxon>Mollusca</taxon>
        <taxon>Bivalvia</taxon>
        <taxon>Autobranchia</taxon>
        <taxon>Heteroconchia</taxon>
        <taxon>Euheterodonta</taxon>
        <taxon>Imparidentia</taxon>
        <taxon>Neoheterodontei</taxon>
        <taxon>Myida</taxon>
        <taxon>Dreissenoidea</taxon>
        <taxon>Dreissenidae</taxon>
        <taxon>Dreissena</taxon>
    </lineage>
</organism>
<dbReference type="Proteomes" id="UP000828390">
    <property type="component" value="Unassembled WGS sequence"/>
</dbReference>
<evidence type="ECO:0000313" key="3">
    <source>
        <dbReference type="Proteomes" id="UP000828390"/>
    </source>
</evidence>
<evidence type="ECO:0000256" key="1">
    <source>
        <dbReference type="SAM" id="MobiDB-lite"/>
    </source>
</evidence>
<gene>
    <name evidence="2" type="ORF">DPMN_060576</name>
</gene>
<accession>A0A9D4C658</accession>
<dbReference type="AlphaFoldDB" id="A0A9D4C658"/>